<proteinExistence type="predicted"/>
<dbReference type="InterPro" id="IPR010262">
    <property type="entry name" value="Arylsulfotransferase_bact"/>
</dbReference>
<dbReference type="AlphaFoldDB" id="A0A1I5SHR0"/>
<gene>
    <name evidence="2" type="ORF">SAMN05216277_106109</name>
</gene>
<feature type="transmembrane region" description="Helical" evidence="1">
    <location>
        <begin position="423"/>
        <end position="445"/>
    </location>
</feature>
<evidence type="ECO:0000313" key="2">
    <source>
        <dbReference type="EMBL" id="SFP69896.1"/>
    </source>
</evidence>
<dbReference type="PANTHER" id="PTHR35340">
    <property type="entry name" value="PQQ ENZYME REPEAT PROTEIN-RELATED"/>
    <property type="match status" value="1"/>
</dbReference>
<keyword evidence="2" id="KW-0808">Transferase</keyword>
<organism evidence="2 3">
    <name type="scientific">Halolamina pelagica</name>
    <dbReference type="NCBI Taxonomy" id="699431"/>
    <lineage>
        <taxon>Archaea</taxon>
        <taxon>Methanobacteriati</taxon>
        <taxon>Methanobacteriota</taxon>
        <taxon>Stenosarchaea group</taxon>
        <taxon>Halobacteria</taxon>
        <taxon>Halobacteriales</taxon>
        <taxon>Haloferacaceae</taxon>
    </lineage>
</organism>
<dbReference type="InterPro" id="IPR011042">
    <property type="entry name" value="6-blade_b-propeller_TolB-like"/>
</dbReference>
<evidence type="ECO:0000256" key="1">
    <source>
        <dbReference type="SAM" id="Phobius"/>
    </source>
</evidence>
<dbReference type="OrthoDB" id="306371at2157"/>
<keyword evidence="3" id="KW-1185">Reference proteome</keyword>
<evidence type="ECO:0000313" key="3">
    <source>
        <dbReference type="Proteomes" id="UP000183769"/>
    </source>
</evidence>
<dbReference type="EMBL" id="FOXI01000006">
    <property type="protein sequence ID" value="SFP69896.1"/>
    <property type="molecule type" value="Genomic_DNA"/>
</dbReference>
<reference evidence="3" key="1">
    <citation type="submission" date="2016-10" db="EMBL/GenBank/DDBJ databases">
        <authorList>
            <person name="Varghese N."/>
            <person name="Submissions S."/>
        </authorList>
    </citation>
    <scope>NUCLEOTIDE SEQUENCE [LARGE SCALE GENOMIC DNA]</scope>
    <source>
        <strain evidence="3">CGMCC 1.10329</strain>
    </source>
</reference>
<dbReference type="SUPFAM" id="SSF101898">
    <property type="entry name" value="NHL repeat"/>
    <property type="match status" value="1"/>
</dbReference>
<dbReference type="GO" id="GO:0004062">
    <property type="term" value="F:aryl sulfotransferase activity"/>
    <property type="evidence" value="ECO:0007669"/>
    <property type="project" value="InterPro"/>
</dbReference>
<name>A0A1I5SHR0_9EURY</name>
<dbReference type="RefSeq" id="WP_074878150.1">
    <property type="nucleotide sequence ID" value="NZ_FOXI01000006.1"/>
</dbReference>
<sequence length="468" mass="51667">MQRSLPPRRWLVRGVALLLVLSLLAPAAGAALGVGGDSADSPSELGPGTIDQPADNATIVGIQGYHFQGQGNRKKPARVVSADGNGTTNWVYEDALGARWFYDVDPLPNGNLLVVSTNPDGTTVYELNRDNRERVWQETLPYHDTHDIDVYNETHLAIANMRQWNESCECSNDRVVLYDRTEGEVDWEWTFRNHYPNGTDGGFAKDWTHVNDVEVIRDGEELLLSPRNFDQVIAVNITTKEITERLGEDGDHSTLYEQHNPDWLTTEDGDPTILVADSENDRVIEYTKNDDGEWEHVWSAGSSASLSWPRDADRLPNGNTMIVDSMNHRVIEITPEGEIVWEYFATWAPYDAERIGTGDESNGPTMRDLGVSGHTAVYGSAGGLSATFSSWLAASAQGTAVEGPVTEFAGLWGRLVPWFQPAWLGSWEFAGVVGAALLLVGWGVAEGFRERARIADGVRSLRERAGRL</sequence>
<keyword evidence="1" id="KW-1133">Transmembrane helix</keyword>
<keyword evidence="1" id="KW-0472">Membrane</keyword>
<protein>
    <submittedName>
        <fullName evidence="2">Arylsulfotransferase (ASST)</fullName>
    </submittedName>
</protein>
<dbReference type="Proteomes" id="UP000183769">
    <property type="component" value="Unassembled WGS sequence"/>
</dbReference>
<dbReference type="Gene3D" id="2.120.10.30">
    <property type="entry name" value="TolB, C-terminal domain"/>
    <property type="match status" value="1"/>
</dbReference>
<keyword evidence="1" id="KW-0812">Transmembrane</keyword>
<dbReference type="PANTHER" id="PTHR35340:SF5">
    <property type="entry name" value="ASST-DOMAIN-CONTAINING PROTEIN"/>
    <property type="match status" value="1"/>
</dbReference>
<accession>A0A1I5SHR0</accession>
<dbReference type="Pfam" id="PF05935">
    <property type="entry name" value="Arylsulfotrans"/>
    <property type="match status" value="1"/>
</dbReference>
<dbReference type="InterPro" id="IPR053143">
    <property type="entry name" value="Arylsulfate_ST"/>
</dbReference>